<comment type="caution">
    <text evidence="1">The sequence shown here is derived from an EMBL/GenBank/DDBJ whole genome shotgun (WGS) entry which is preliminary data.</text>
</comment>
<name>A0A364Y2P1_9BACT</name>
<protein>
    <recommendedName>
        <fullName evidence="3">Magnesium and cobalt transport protein CorA</fullName>
    </recommendedName>
</protein>
<gene>
    <name evidence="1" type="ORF">DQQ10_09620</name>
</gene>
<sequence>MFEKNDKRRLYWLIDQYLLGKMNGWTFCNEYYYSYSLELKDEDLSKLEQFVFSELDKITSRYTDVQEDLVKYPGVYYNEEELRQKVIETKEKLKEQSPV</sequence>
<keyword evidence="2" id="KW-1185">Reference proteome</keyword>
<proteinExistence type="predicted"/>
<dbReference type="EMBL" id="QMFY01000004">
    <property type="protein sequence ID" value="RAW01165.1"/>
    <property type="molecule type" value="Genomic_DNA"/>
</dbReference>
<reference evidence="1 2" key="1">
    <citation type="submission" date="2018-06" db="EMBL/GenBank/DDBJ databases">
        <title>Chryseolinea flavus sp. nov., a member of the phylum Bacteroidetes isolated from soil.</title>
        <authorList>
            <person name="Li Y."/>
            <person name="Wang J."/>
        </authorList>
    </citation>
    <scope>NUCLEOTIDE SEQUENCE [LARGE SCALE GENOMIC DNA]</scope>
    <source>
        <strain evidence="1 2">SDU1-6</strain>
    </source>
</reference>
<dbReference type="OrthoDB" id="1048590at2"/>
<evidence type="ECO:0000313" key="1">
    <source>
        <dbReference type="EMBL" id="RAW01165.1"/>
    </source>
</evidence>
<accession>A0A364Y2P1</accession>
<evidence type="ECO:0000313" key="2">
    <source>
        <dbReference type="Proteomes" id="UP000251889"/>
    </source>
</evidence>
<dbReference type="RefSeq" id="WP_112746651.1">
    <property type="nucleotide sequence ID" value="NZ_QMFY01000004.1"/>
</dbReference>
<dbReference type="AlphaFoldDB" id="A0A364Y2P1"/>
<organism evidence="1 2">
    <name type="scientific">Pseudochryseolinea flava</name>
    <dbReference type="NCBI Taxonomy" id="2059302"/>
    <lineage>
        <taxon>Bacteria</taxon>
        <taxon>Pseudomonadati</taxon>
        <taxon>Bacteroidota</taxon>
        <taxon>Cytophagia</taxon>
        <taxon>Cytophagales</taxon>
        <taxon>Fulvivirgaceae</taxon>
        <taxon>Pseudochryseolinea</taxon>
    </lineage>
</organism>
<evidence type="ECO:0008006" key="3">
    <source>
        <dbReference type="Google" id="ProtNLM"/>
    </source>
</evidence>
<dbReference type="Proteomes" id="UP000251889">
    <property type="component" value="Unassembled WGS sequence"/>
</dbReference>